<evidence type="ECO:0000256" key="1">
    <source>
        <dbReference type="SAM" id="Phobius"/>
    </source>
</evidence>
<gene>
    <name evidence="2" type="ORF">LY11_03082</name>
</gene>
<dbReference type="Proteomes" id="UP000249754">
    <property type="component" value="Unassembled WGS sequence"/>
</dbReference>
<dbReference type="RefSeq" id="WP_262510930.1">
    <property type="nucleotide sequence ID" value="NZ_QLLR01000016.1"/>
</dbReference>
<accession>A0A327SID5</accession>
<keyword evidence="1" id="KW-1133">Transmembrane helix</keyword>
<organism evidence="2 3">
    <name type="scientific">Pedobacter cryoconitis</name>
    <dbReference type="NCBI Taxonomy" id="188932"/>
    <lineage>
        <taxon>Bacteria</taxon>
        <taxon>Pseudomonadati</taxon>
        <taxon>Bacteroidota</taxon>
        <taxon>Sphingobacteriia</taxon>
        <taxon>Sphingobacteriales</taxon>
        <taxon>Sphingobacteriaceae</taxon>
        <taxon>Pedobacter</taxon>
    </lineage>
</organism>
<dbReference type="AlphaFoldDB" id="A0A327SID5"/>
<protein>
    <submittedName>
        <fullName evidence="2">Uncharacterized protein</fullName>
    </submittedName>
</protein>
<dbReference type="EMBL" id="QLLR01000016">
    <property type="protein sequence ID" value="RAJ28809.1"/>
    <property type="molecule type" value="Genomic_DNA"/>
</dbReference>
<keyword evidence="1" id="KW-0472">Membrane</keyword>
<keyword evidence="1" id="KW-0812">Transmembrane</keyword>
<feature type="transmembrane region" description="Helical" evidence="1">
    <location>
        <begin position="6"/>
        <end position="23"/>
    </location>
</feature>
<name>A0A327SID5_9SPHI</name>
<evidence type="ECO:0000313" key="2">
    <source>
        <dbReference type="EMBL" id="RAJ28809.1"/>
    </source>
</evidence>
<comment type="caution">
    <text evidence="2">The sequence shown here is derived from an EMBL/GenBank/DDBJ whole genome shotgun (WGS) entry which is preliminary data.</text>
</comment>
<reference evidence="2 3" key="1">
    <citation type="submission" date="2018-06" db="EMBL/GenBank/DDBJ databases">
        <title>Genomic Encyclopedia of Archaeal and Bacterial Type Strains, Phase II (KMG-II): from individual species to whole genera.</title>
        <authorList>
            <person name="Goeker M."/>
        </authorList>
    </citation>
    <scope>NUCLEOTIDE SEQUENCE [LARGE SCALE GENOMIC DNA]</scope>
    <source>
        <strain evidence="2 3">DSM 14825</strain>
    </source>
</reference>
<sequence length="44" mass="5099">MDKRSFYFLFTVVAASMLILGTYKITKKKNHNPNTHNQATKVIK</sequence>
<proteinExistence type="predicted"/>
<evidence type="ECO:0000313" key="3">
    <source>
        <dbReference type="Proteomes" id="UP000249754"/>
    </source>
</evidence>